<keyword evidence="2" id="KW-1185">Reference proteome</keyword>
<evidence type="ECO:0000313" key="2">
    <source>
        <dbReference type="Proteomes" id="UP000185728"/>
    </source>
</evidence>
<reference evidence="1 2" key="1">
    <citation type="submission" date="2017-01" db="EMBL/GenBank/DDBJ databases">
        <authorList>
            <person name="Varghese N."/>
            <person name="Submissions S."/>
        </authorList>
    </citation>
    <scope>NUCLEOTIDE SEQUENCE [LARGE SCALE GENOMIC DNA]</scope>
    <source>
        <strain evidence="1 2">DSM 2061</strain>
    </source>
</reference>
<proteinExistence type="predicted"/>
<dbReference type="EMBL" id="FTOB01000004">
    <property type="protein sequence ID" value="SIS86176.1"/>
    <property type="molecule type" value="Genomic_DNA"/>
</dbReference>
<accession>A0ABY1KWS2</accession>
<gene>
    <name evidence="1" type="ORF">SAMN05421766_104451</name>
</gene>
<dbReference type="Proteomes" id="UP000185728">
    <property type="component" value="Unassembled WGS sequence"/>
</dbReference>
<name>A0ABY1KWS2_9FLAO</name>
<organism evidence="1 2">
    <name type="scientific">Zobellia uliginosa</name>
    <dbReference type="NCBI Taxonomy" id="143224"/>
    <lineage>
        <taxon>Bacteria</taxon>
        <taxon>Pseudomonadati</taxon>
        <taxon>Bacteroidota</taxon>
        <taxon>Flavobacteriia</taxon>
        <taxon>Flavobacteriales</taxon>
        <taxon>Flavobacteriaceae</taxon>
        <taxon>Zobellia</taxon>
    </lineage>
</organism>
<evidence type="ECO:0000313" key="1">
    <source>
        <dbReference type="EMBL" id="SIS86176.1"/>
    </source>
</evidence>
<sequence>MNKYLGDYIPVRTEILNKFEDHNDFMQFVKRVRVDLKSNEIRKEKYDKILDEEHLNKLKKN</sequence>
<protein>
    <submittedName>
        <fullName evidence="1">Uncharacterized protein</fullName>
    </submittedName>
</protein>
<comment type="caution">
    <text evidence="1">The sequence shown here is derived from an EMBL/GenBank/DDBJ whole genome shotgun (WGS) entry which is preliminary data.</text>
</comment>